<reference evidence="2" key="2">
    <citation type="submission" date="2022-01" db="EMBL/GenBank/DDBJ databases">
        <authorList>
            <person name="Yamashiro T."/>
            <person name="Shiraishi A."/>
            <person name="Satake H."/>
            <person name="Nakayama K."/>
        </authorList>
    </citation>
    <scope>NUCLEOTIDE SEQUENCE</scope>
</reference>
<proteinExistence type="predicted"/>
<dbReference type="Proteomes" id="UP001151760">
    <property type="component" value="Unassembled WGS sequence"/>
</dbReference>
<protein>
    <submittedName>
        <fullName evidence="2">Uncharacterized protein</fullName>
    </submittedName>
</protein>
<feature type="coiled-coil region" evidence="1">
    <location>
        <begin position="200"/>
        <end position="230"/>
    </location>
</feature>
<name>A0ABQ5FLQ9_9ASTR</name>
<keyword evidence="3" id="KW-1185">Reference proteome</keyword>
<evidence type="ECO:0000313" key="3">
    <source>
        <dbReference type="Proteomes" id="UP001151760"/>
    </source>
</evidence>
<accession>A0ABQ5FLQ9</accession>
<keyword evidence="1" id="KW-0175">Coiled coil</keyword>
<sequence length="406" mass="46773">MPHESPLPGGYTPGSVEGNMKLNELTDLCTKLVDRVTSLEKELKQTKEVHGKAFTKLVKKVKKLEDMLKYTTKRRKAKVVLSEDEENLVLEVSSKQGRMTETAYEDIKARYAEVEYDLDQTDQHITPTKDLQSEEQSQEAFEAELSFLSTAKILAEASKERVKTYNKRKRSTDSSKVSTATGLFSTAEETDEEFTRKVQKEEQTKALEQQEQERINLEAAQELQQQLDERHTDDINWNSIVKQVQETQSGSMIRYQTLKKKPVSVAQARKNMMVYLKNMAGYKINYFKGMSYDQIRPIFEQEYNKVQTLFKKDTDVVKTKPKRVAEETLLQESFKKLRTTQASSSEPVQEQSTNRIKKTNCIGQELKRCVSEDSSKILYEIGLKDLNTKYLNIDCGQISYTKSARK</sequence>
<comment type="caution">
    <text evidence="2">The sequence shown here is derived from an EMBL/GenBank/DDBJ whole genome shotgun (WGS) entry which is preliminary data.</text>
</comment>
<evidence type="ECO:0000313" key="2">
    <source>
        <dbReference type="EMBL" id="GJT64059.1"/>
    </source>
</evidence>
<evidence type="ECO:0000256" key="1">
    <source>
        <dbReference type="SAM" id="Coils"/>
    </source>
</evidence>
<dbReference type="EMBL" id="BQNB010017511">
    <property type="protein sequence ID" value="GJT64059.1"/>
    <property type="molecule type" value="Genomic_DNA"/>
</dbReference>
<organism evidence="2 3">
    <name type="scientific">Tanacetum coccineum</name>
    <dbReference type="NCBI Taxonomy" id="301880"/>
    <lineage>
        <taxon>Eukaryota</taxon>
        <taxon>Viridiplantae</taxon>
        <taxon>Streptophyta</taxon>
        <taxon>Embryophyta</taxon>
        <taxon>Tracheophyta</taxon>
        <taxon>Spermatophyta</taxon>
        <taxon>Magnoliopsida</taxon>
        <taxon>eudicotyledons</taxon>
        <taxon>Gunneridae</taxon>
        <taxon>Pentapetalae</taxon>
        <taxon>asterids</taxon>
        <taxon>campanulids</taxon>
        <taxon>Asterales</taxon>
        <taxon>Asteraceae</taxon>
        <taxon>Asteroideae</taxon>
        <taxon>Anthemideae</taxon>
        <taxon>Anthemidinae</taxon>
        <taxon>Tanacetum</taxon>
    </lineage>
</organism>
<reference evidence="2" key="1">
    <citation type="journal article" date="2022" name="Int. J. Mol. Sci.">
        <title>Draft Genome of Tanacetum Coccineum: Genomic Comparison of Closely Related Tanacetum-Family Plants.</title>
        <authorList>
            <person name="Yamashiro T."/>
            <person name="Shiraishi A."/>
            <person name="Nakayama K."/>
            <person name="Satake H."/>
        </authorList>
    </citation>
    <scope>NUCLEOTIDE SEQUENCE</scope>
</reference>
<gene>
    <name evidence="2" type="ORF">Tco_1015539</name>
</gene>
<feature type="coiled-coil region" evidence="1">
    <location>
        <begin position="22"/>
        <end position="49"/>
    </location>
</feature>